<dbReference type="GO" id="GO:0010181">
    <property type="term" value="F:FMN binding"/>
    <property type="evidence" value="ECO:0007669"/>
    <property type="project" value="InterPro"/>
</dbReference>
<proteinExistence type="predicted"/>
<dbReference type="RefSeq" id="WP_026483916.1">
    <property type="nucleotide sequence ID" value="NZ_CAXOKM010000005.1"/>
</dbReference>
<comment type="caution">
    <text evidence="1">The sequence shown here is derived from an EMBL/GenBank/DDBJ whole genome shotgun (WGS) entry which is preliminary data.</text>
</comment>
<dbReference type="OrthoDB" id="5946411at2"/>
<dbReference type="PANTHER" id="PTHR43812:SF2">
    <property type="entry name" value="FLAVIN REDUCTASE LIKE DOMAIN-CONTAINING PROTEIN"/>
    <property type="match status" value="1"/>
</dbReference>
<name>A0A2U2BFE8_ALCFA</name>
<accession>A0A2U2BFE8</accession>
<dbReference type="AlphaFoldDB" id="A0A2U2BFE8"/>
<gene>
    <name evidence="1" type="ORF">DF183_18320</name>
</gene>
<dbReference type="SUPFAM" id="SSF50475">
    <property type="entry name" value="FMN-binding split barrel"/>
    <property type="match status" value="1"/>
</dbReference>
<dbReference type="Pfam" id="PF01613">
    <property type="entry name" value="Flavin_Reduct"/>
    <property type="match status" value="1"/>
</dbReference>
<dbReference type="Proteomes" id="UP000245216">
    <property type="component" value="Unassembled WGS sequence"/>
</dbReference>
<dbReference type="GeneID" id="94039984"/>
<protein>
    <submittedName>
        <fullName evidence="1">Flavin reductase family protein</fullName>
    </submittedName>
</protein>
<dbReference type="PANTHER" id="PTHR43812">
    <property type="entry name" value="BLR2425 PROTEIN"/>
    <property type="match status" value="1"/>
</dbReference>
<dbReference type="EMBL" id="QEXO01000005">
    <property type="protein sequence ID" value="PWE12721.1"/>
    <property type="molecule type" value="Genomic_DNA"/>
</dbReference>
<evidence type="ECO:0000313" key="1">
    <source>
        <dbReference type="EMBL" id="PWE12721.1"/>
    </source>
</evidence>
<dbReference type="InterPro" id="IPR012349">
    <property type="entry name" value="Split_barrel_FMN-bd"/>
</dbReference>
<dbReference type="GO" id="GO:0016646">
    <property type="term" value="F:oxidoreductase activity, acting on the CH-NH group of donors, NAD or NADP as acceptor"/>
    <property type="evidence" value="ECO:0007669"/>
    <property type="project" value="UniProtKB-ARBA"/>
</dbReference>
<reference evidence="1 2" key="1">
    <citation type="submission" date="2018-05" db="EMBL/GenBank/DDBJ databases">
        <title>Genome Sequence of an Efficient Indole-Degrading Bacterium, Alcaligenes sp.YBY.</title>
        <authorList>
            <person name="Yang B."/>
        </authorList>
    </citation>
    <scope>NUCLEOTIDE SEQUENCE [LARGE SCALE GENOMIC DNA]</scope>
    <source>
        <strain evidence="1 2">YBY</strain>
    </source>
</reference>
<dbReference type="SMART" id="SM00903">
    <property type="entry name" value="Flavin_Reduct"/>
    <property type="match status" value="1"/>
</dbReference>
<organism evidence="1 2">
    <name type="scientific">Alcaligenes faecalis</name>
    <dbReference type="NCBI Taxonomy" id="511"/>
    <lineage>
        <taxon>Bacteria</taxon>
        <taxon>Pseudomonadati</taxon>
        <taxon>Pseudomonadota</taxon>
        <taxon>Betaproteobacteria</taxon>
        <taxon>Burkholderiales</taxon>
        <taxon>Alcaligenaceae</taxon>
        <taxon>Alcaligenes</taxon>
    </lineage>
</organism>
<dbReference type="InterPro" id="IPR002563">
    <property type="entry name" value="Flavin_Rdtase-like_dom"/>
</dbReference>
<evidence type="ECO:0000313" key="2">
    <source>
        <dbReference type="Proteomes" id="UP000245216"/>
    </source>
</evidence>
<dbReference type="Gene3D" id="2.30.110.10">
    <property type="entry name" value="Electron Transport, Fmn-binding Protein, Chain A"/>
    <property type="match status" value="1"/>
</dbReference>
<dbReference type="STRING" id="511.UZ73_10280"/>
<reference evidence="1 2" key="2">
    <citation type="submission" date="2018-05" db="EMBL/GenBank/DDBJ databases">
        <authorList>
            <person name="Lanie J.A."/>
            <person name="Ng W.-L."/>
            <person name="Kazmierczak K.M."/>
            <person name="Andrzejewski T.M."/>
            <person name="Davidsen T.M."/>
            <person name="Wayne K.J."/>
            <person name="Tettelin H."/>
            <person name="Glass J.I."/>
            <person name="Rusch D."/>
            <person name="Podicherti R."/>
            <person name="Tsui H.-C.T."/>
            <person name="Winkler M.E."/>
        </authorList>
    </citation>
    <scope>NUCLEOTIDE SEQUENCE [LARGE SCALE GENOMIC DNA]</scope>
    <source>
        <strain evidence="1 2">YBY</strain>
    </source>
</reference>
<sequence>MQKDFHFYEPTQGHGLRHDPISSIVGPRVIGWIGTKSTEGVLNLAPYSFCNVFNYRPPVIAFSSVGYKDSVRNAIETGVFTWNLATRDLAEPMNMTSLEQDVREFEVAGLTPVDSRLIDAPRVGESHASLECKVTTHFQLKDSEGKDLNTWMVLGEVVGVHVSPNSIVDGIYRTAIPRPILRGGGPGDYFEITDLALFDMPRPKS</sequence>